<dbReference type="InterPro" id="IPR051375">
    <property type="entry name" value="Tuftelin_GRINL1A/MYZAP/CCD68"/>
</dbReference>
<feature type="region of interest" description="Disordered" evidence="1">
    <location>
        <begin position="294"/>
        <end position="318"/>
    </location>
</feature>
<evidence type="ECO:0000313" key="3">
    <source>
        <dbReference type="Proteomes" id="UP000183832"/>
    </source>
</evidence>
<dbReference type="GO" id="GO:0005634">
    <property type="term" value="C:nucleus"/>
    <property type="evidence" value="ECO:0007669"/>
    <property type="project" value="InterPro"/>
</dbReference>
<evidence type="ECO:0000313" key="2">
    <source>
        <dbReference type="EMBL" id="CRL05245.1"/>
    </source>
</evidence>
<dbReference type="GO" id="GO:0003711">
    <property type="term" value="F:transcription elongation factor activity"/>
    <property type="evidence" value="ECO:0007669"/>
    <property type="project" value="InterPro"/>
</dbReference>
<feature type="region of interest" description="Disordered" evidence="1">
    <location>
        <begin position="187"/>
        <end position="216"/>
    </location>
</feature>
<dbReference type="AlphaFoldDB" id="A0A1J1IYF3"/>
<dbReference type="GO" id="GO:0035556">
    <property type="term" value="P:intracellular signal transduction"/>
    <property type="evidence" value="ECO:0007669"/>
    <property type="project" value="TreeGrafter"/>
</dbReference>
<evidence type="ECO:0000256" key="1">
    <source>
        <dbReference type="SAM" id="MobiDB-lite"/>
    </source>
</evidence>
<dbReference type="PANTHER" id="PTHR23171">
    <property type="entry name" value="GDOWN1"/>
    <property type="match status" value="1"/>
</dbReference>
<dbReference type="Proteomes" id="UP000183832">
    <property type="component" value="Unassembled WGS sequence"/>
</dbReference>
<gene>
    <name evidence="2" type="ORF">CLUMA_CG018047</name>
</gene>
<dbReference type="InterPro" id="IPR026213">
    <property type="entry name" value="GRINL1"/>
</dbReference>
<dbReference type="GO" id="GO:0006368">
    <property type="term" value="P:transcription elongation by RNA polymerase II"/>
    <property type="evidence" value="ECO:0007669"/>
    <property type="project" value="InterPro"/>
</dbReference>
<sequence>MNFPQNPPLNRVPGVIAKPKEYALDKDLTKLSKREILDLKSRQEKLLENKGRLNKLPDKGKKIKDLYDRVLAALELKNEIEMTSNLLSSLKLNTNDLNNMEWRDKKIISKDILDSDDDEDPLAIMASSNSVNNNQKIIKNSKESDADKPLITEEDLKEADEIRNSELVFDPVLNYVCRKENIDPPSRFLPYKPKPKTFDSSSTSLEAESKKTVRDNTAATPPVIKCGVKSLTIRESLEIEDQHRQKMKELKEQQAAERLAIKIKELGVQSNESIVNTKKLVVSDMHKYRLASSIIDDIESDENEEKFSDQDEDDDGNQ</sequence>
<accession>A0A1J1IYF3</accession>
<dbReference type="PRINTS" id="PR02085">
    <property type="entry name" value="POLR2GRINL1"/>
</dbReference>
<dbReference type="STRING" id="568069.A0A1J1IYF3"/>
<organism evidence="2 3">
    <name type="scientific">Clunio marinus</name>
    <dbReference type="NCBI Taxonomy" id="568069"/>
    <lineage>
        <taxon>Eukaryota</taxon>
        <taxon>Metazoa</taxon>
        <taxon>Ecdysozoa</taxon>
        <taxon>Arthropoda</taxon>
        <taxon>Hexapoda</taxon>
        <taxon>Insecta</taxon>
        <taxon>Pterygota</taxon>
        <taxon>Neoptera</taxon>
        <taxon>Endopterygota</taxon>
        <taxon>Diptera</taxon>
        <taxon>Nematocera</taxon>
        <taxon>Chironomoidea</taxon>
        <taxon>Chironomidae</taxon>
        <taxon>Clunio</taxon>
    </lineage>
</organism>
<feature type="compositionally biased region" description="Acidic residues" evidence="1">
    <location>
        <begin position="296"/>
        <end position="318"/>
    </location>
</feature>
<proteinExistence type="predicted"/>
<dbReference type="Pfam" id="PF15328">
    <property type="entry name" value="GCOM2"/>
    <property type="match status" value="1"/>
</dbReference>
<name>A0A1J1IYF3_9DIPT</name>
<dbReference type="EMBL" id="CVRI01000064">
    <property type="protein sequence ID" value="CRL05245.1"/>
    <property type="molecule type" value="Genomic_DNA"/>
</dbReference>
<keyword evidence="3" id="KW-1185">Reference proteome</keyword>
<dbReference type="PANTHER" id="PTHR23171:SF13">
    <property type="entry name" value="DNA-DIRECTED RNA POLYMERASE II SUBUNIT GRINL1A"/>
    <property type="match status" value="1"/>
</dbReference>
<reference evidence="2 3" key="1">
    <citation type="submission" date="2015-04" db="EMBL/GenBank/DDBJ databases">
        <authorList>
            <person name="Syromyatnikov M.Y."/>
            <person name="Popov V.N."/>
        </authorList>
    </citation>
    <scope>NUCLEOTIDE SEQUENCE [LARGE SCALE GENOMIC DNA]</scope>
</reference>
<protein>
    <submittedName>
        <fullName evidence="2">CLUMA_CG018047, isoform A</fullName>
    </submittedName>
</protein>